<sequence>MDLAGTDVGEVLAQFSARATGDAFEEGQCGPADFPFLKEIVDGVVREQLTIDPVLNRLLDTGWPLARLDATLRAILRAAAYEVMFMENVPARVAITEYLDVAHAFFHEQEPKLLNGVLNTLARQRRPDEF</sequence>
<reference evidence="1" key="1">
    <citation type="submission" date="2021-01" db="EMBL/GenBank/DDBJ databases">
        <authorList>
            <person name="Sun Q."/>
        </authorList>
    </citation>
    <scope>NUCLEOTIDE SEQUENCE</scope>
    <source>
        <strain evidence="1">YIM B02566</strain>
    </source>
</reference>
<evidence type="ECO:0000313" key="1">
    <source>
        <dbReference type="EMBL" id="MBK1866270.1"/>
    </source>
</evidence>
<name>A0ACC5R0T4_9HYPH</name>
<gene>
    <name evidence="1" type="primary">nusB</name>
    <name evidence="1" type="ORF">JHL16_07885</name>
</gene>
<protein>
    <submittedName>
        <fullName evidence="1">Transcription antitermination factor NusB</fullName>
    </submittedName>
</protein>
<keyword evidence="2" id="KW-1185">Reference proteome</keyword>
<dbReference type="EMBL" id="JAENHL010000006">
    <property type="protein sequence ID" value="MBK1866270.1"/>
    <property type="molecule type" value="Genomic_DNA"/>
</dbReference>
<dbReference type="Proteomes" id="UP000616151">
    <property type="component" value="Unassembled WGS sequence"/>
</dbReference>
<comment type="caution">
    <text evidence="1">The sequence shown here is derived from an EMBL/GenBank/DDBJ whole genome shotgun (WGS) entry which is preliminary data.</text>
</comment>
<organism evidence="1 2">
    <name type="scientific">Taklimakanibacter albus</name>
    <dbReference type="NCBI Taxonomy" id="2800327"/>
    <lineage>
        <taxon>Bacteria</taxon>
        <taxon>Pseudomonadati</taxon>
        <taxon>Pseudomonadota</taxon>
        <taxon>Alphaproteobacteria</taxon>
        <taxon>Hyphomicrobiales</taxon>
        <taxon>Aestuariivirgaceae</taxon>
        <taxon>Taklimakanibacter</taxon>
    </lineage>
</organism>
<proteinExistence type="predicted"/>
<accession>A0ACC5R0T4</accession>
<evidence type="ECO:0000313" key="2">
    <source>
        <dbReference type="Proteomes" id="UP000616151"/>
    </source>
</evidence>